<name>A0AAU8CXH2_9HYPH</name>
<dbReference type="GO" id="GO:0005524">
    <property type="term" value="F:ATP binding"/>
    <property type="evidence" value="ECO:0007669"/>
    <property type="project" value="UniProtKB-KW"/>
</dbReference>
<proteinExistence type="predicted"/>
<reference evidence="2" key="1">
    <citation type="submission" date="2024-06" db="EMBL/GenBank/DDBJ databases">
        <title>Mesorhizobium karijinii sp. nov., a symbiont of the iconic Swainsona formosa from arid Australia.</title>
        <authorList>
            <person name="Hill Y.J."/>
            <person name="Watkin E.L.J."/>
            <person name="O'Hara G.W."/>
            <person name="Terpolilli J."/>
            <person name="Tye M.L."/>
            <person name="Kohlmeier M.G."/>
        </authorList>
    </citation>
    <scope>NUCLEOTIDE SEQUENCE</scope>
    <source>
        <strain evidence="2">WSM2240</strain>
    </source>
</reference>
<dbReference type="Pfam" id="PF01695">
    <property type="entry name" value="IstB_IS21"/>
    <property type="match status" value="1"/>
</dbReference>
<keyword evidence="2" id="KW-0547">Nucleotide-binding</keyword>
<dbReference type="EMBL" id="CP159253">
    <property type="protein sequence ID" value="XCG51532.1"/>
    <property type="molecule type" value="Genomic_DNA"/>
</dbReference>
<feature type="domain" description="IstB-like ATP-binding" evidence="1">
    <location>
        <begin position="25"/>
        <end position="81"/>
    </location>
</feature>
<dbReference type="RefSeq" id="WP_353647041.1">
    <property type="nucleotide sequence ID" value="NZ_CP159253.1"/>
</dbReference>
<dbReference type="InterPro" id="IPR027417">
    <property type="entry name" value="P-loop_NTPase"/>
</dbReference>
<accession>A0AAU8CXH2</accession>
<sequence length="107" mass="12008">MHRGHRFCRAAWPRPAQHHGARHGEWLKAHEDLIVTGETGKSWLACAFGRQAARLDHSVLYVRVPRLFEDLALAGLDGSFRPNCPGISEKAVRDLAELLSGFCEIHK</sequence>
<gene>
    <name evidence="2" type="ORF">ABVK50_04790</name>
</gene>
<keyword evidence="2" id="KW-0067">ATP-binding</keyword>
<dbReference type="InterPro" id="IPR002611">
    <property type="entry name" value="IstB_ATP-bd"/>
</dbReference>
<evidence type="ECO:0000313" key="2">
    <source>
        <dbReference type="EMBL" id="XCG51532.1"/>
    </source>
</evidence>
<evidence type="ECO:0000259" key="1">
    <source>
        <dbReference type="Pfam" id="PF01695"/>
    </source>
</evidence>
<protein>
    <submittedName>
        <fullName evidence="2">ATP-binding protein</fullName>
    </submittedName>
</protein>
<dbReference type="AlphaFoldDB" id="A0AAU8CXH2"/>
<organism evidence="2">
    <name type="scientific">Mesorhizobium sp. WSM2240</name>
    <dbReference type="NCBI Taxonomy" id="3228851"/>
    <lineage>
        <taxon>Bacteria</taxon>
        <taxon>Pseudomonadati</taxon>
        <taxon>Pseudomonadota</taxon>
        <taxon>Alphaproteobacteria</taxon>
        <taxon>Hyphomicrobiales</taxon>
        <taxon>Phyllobacteriaceae</taxon>
        <taxon>Mesorhizobium</taxon>
    </lineage>
</organism>
<dbReference type="Gene3D" id="3.40.50.300">
    <property type="entry name" value="P-loop containing nucleotide triphosphate hydrolases"/>
    <property type="match status" value="1"/>
</dbReference>